<dbReference type="Pfam" id="PF03807">
    <property type="entry name" value="F420_oxidored"/>
    <property type="match status" value="1"/>
</dbReference>
<dbReference type="PIRSF" id="PIRSF000193">
    <property type="entry name" value="Pyrrol-5-carb_rd"/>
    <property type="match status" value="1"/>
</dbReference>
<keyword evidence="2 6" id="KW-0641">Proline biosynthesis</keyword>
<feature type="domain" description="Pyrroline-5-carboxylate reductase catalytic N-terminal" evidence="10">
    <location>
        <begin position="10"/>
        <end position="108"/>
    </location>
</feature>
<evidence type="ECO:0000259" key="11">
    <source>
        <dbReference type="Pfam" id="PF14748"/>
    </source>
</evidence>
<dbReference type="SUPFAM" id="SSF48179">
    <property type="entry name" value="6-phosphogluconate dehydrogenase C-terminal domain-like"/>
    <property type="match status" value="1"/>
</dbReference>
<dbReference type="Gene3D" id="1.10.3730.10">
    <property type="entry name" value="ProC C-terminal domain-like"/>
    <property type="match status" value="1"/>
</dbReference>
<dbReference type="PANTHER" id="PTHR11645:SF49">
    <property type="entry name" value="PYRROLINE-5-CARBOXYLATE REDUCTASE 1"/>
    <property type="match status" value="1"/>
</dbReference>
<dbReference type="InterPro" id="IPR028939">
    <property type="entry name" value="P5C_Rdtase_cat_N"/>
</dbReference>
<dbReference type="InterPro" id="IPR008927">
    <property type="entry name" value="6-PGluconate_DH-like_C_sf"/>
</dbReference>
<dbReference type="RefSeq" id="WP_190925058.1">
    <property type="nucleotide sequence ID" value="NZ_JACXJA010000005.1"/>
</dbReference>
<proteinExistence type="inferred from homology"/>
<comment type="catalytic activity">
    <reaction evidence="6">
        <text>L-proline + NAD(+) = (S)-1-pyrroline-5-carboxylate + NADH + 2 H(+)</text>
        <dbReference type="Rhea" id="RHEA:14105"/>
        <dbReference type="ChEBI" id="CHEBI:15378"/>
        <dbReference type="ChEBI" id="CHEBI:17388"/>
        <dbReference type="ChEBI" id="CHEBI:57540"/>
        <dbReference type="ChEBI" id="CHEBI:57945"/>
        <dbReference type="ChEBI" id="CHEBI:60039"/>
        <dbReference type="EC" id="1.5.1.2"/>
    </reaction>
</comment>
<comment type="caution">
    <text evidence="12">The sequence shown here is derived from an EMBL/GenBank/DDBJ whole genome shotgun (WGS) entry which is preliminary data.</text>
</comment>
<evidence type="ECO:0000256" key="4">
    <source>
        <dbReference type="ARBA" id="ARBA00023002"/>
    </source>
</evidence>
<organism evidence="12 13">
    <name type="scientific">Paenibacillus oceani</name>
    <dbReference type="NCBI Taxonomy" id="2772510"/>
    <lineage>
        <taxon>Bacteria</taxon>
        <taxon>Bacillati</taxon>
        <taxon>Bacillota</taxon>
        <taxon>Bacilli</taxon>
        <taxon>Bacillales</taxon>
        <taxon>Paenibacillaceae</taxon>
        <taxon>Paenibacillus</taxon>
    </lineage>
</organism>
<dbReference type="Gene3D" id="3.40.50.720">
    <property type="entry name" value="NAD(P)-binding Rossmann-like Domain"/>
    <property type="match status" value="1"/>
</dbReference>
<feature type="domain" description="Pyrroline-5-carboxylate reductase dimerisation" evidence="11">
    <location>
        <begin position="171"/>
        <end position="274"/>
    </location>
</feature>
<dbReference type="Pfam" id="PF14748">
    <property type="entry name" value="P5CR_dimer"/>
    <property type="match status" value="1"/>
</dbReference>
<dbReference type="PROSITE" id="PS00521">
    <property type="entry name" value="P5CR"/>
    <property type="match status" value="1"/>
</dbReference>
<dbReference type="InterPro" id="IPR036291">
    <property type="entry name" value="NAD(P)-bd_dom_sf"/>
</dbReference>
<feature type="binding site" evidence="8">
    <location>
        <begin position="13"/>
        <end position="18"/>
    </location>
    <ligand>
        <name>NADP(+)</name>
        <dbReference type="ChEBI" id="CHEBI:58349"/>
    </ligand>
</feature>
<protein>
    <recommendedName>
        <fullName evidence="6 7">Pyrroline-5-carboxylate reductase</fullName>
        <shortName evidence="6">P5C reductase</shortName>
        <shortName evidence="6">P5CR</shortName>
        <ecNumber evidence="6 7">1.5.1.2</ecNumber>
    </recommendedName>
    <alternativeName>
        <fullName evidence="6">PCA reductase</fullName>
    </alternativeName>
</protein>
<dbReference type="AlphaFoldDB" id="A0A927GYI5"/>
<evidence type="ECO:0000256" key="7">
    <source>
        <dbReference type="NCBIfam" id="TIGR00112"/>
    </source>
</evidence>
<dbReference type="InterPro" id="IPR053790">
    <property type="entry name" value="P5CR-like_CS"/>
</dbReference>
<dbReference type="PANTHER" id="PTHR11645">
    <property type="entry name" value="PYRROLINE-5-CARBOXYLATE REDUCTASE"/>
    <property type="match status" value="1"/>
</dbReference>
<keyword evidence="6" id="KW-0963">Cytoplasm</keyword>
<evidence type="ECO:0000256" key="5">
    <source>
        <dbReference type="ARBA" id="ARBA00058118"/>
    </source>
</evidence>
<dbReference type="FunFam" id="1.10.3730.10:FF:000001">
    <property type="entry name" value="Pyrroline-5-carboxylate reductase"/>
    <property type="match status" value="1"/>
</dbReference>
<comment type="similarity">
    <text evidence="1 6 9">Belongs to the pyrroline-5-carboxylate reductase family.</text>
</comment>
<dbReference type="GO" id="GO:0055129">
    <property type="term" value="P:L-proline biosynthetic process"/>
    <property type="evidence" value="ECO:0007669"/>
    <property type="project" value="UniProtKB-UniRule"/>
</dbReference>
<evidence type="ECO:0000256" key="8">
    <source>
        <dbReference type="PIRSR" id="PIRSR000193-1"/>
    </source>
</evidence>
<evidence type="ECO:0000313" key="12">
    <source>
        <dbReference type="EMBL" id="MBD2861228.1"/>
    </source>
</evidence>
<dbReference type="GO" id="GO:0005737">
    <property type="term" value="C:cytoplasm"/>
    <property type="evidence" value="ECO:0007669"/>
    <property type="project" value="UniProtKB-SubCell"/>
</dbReference>
<comment type="subcellular location">
    <subcellularLocation>
        <location evidence="6">Cytoplasm</location>
    </subcellularLocation>
</comment>
<dbReference type="HAMAP" id="MF_01925">
    <property type="entry name" value="P5C_reductase"/>
    <property type="match status" value="1"/>
</dbReference>
<dbReference type="Proteomes" id="UP000639396">
    <property type="component" value="Unassembled WGS sequence"/>
</dbReference>
<keyword evidence="3 6" id="KW-0521">NADP</keyword>
<dbReference type="GO" id="GO:0004735">
    <property type="term" value="F:pyrroline-5-carboxylate reductase activity"/>
    <property type="evidence" value="ECO:0007669"/>
    <property type="project" value="UniProtKB-UniRule"/>
</dbReference>
<accession>A0A927GYI5</accession>
<comment type="pathway">
    <text evidence="6 9">Amino-acid biosynthesis; L-proline biosynthesis; L-proline from L-glutamate 5-semialdehyde: step 1/1.</text>
</comment>
<evidence type="ECO:0000256" key="3">
    <source>
        <dbReference type="ARBA" id="ARBA00022857"/>
    </source>
</evidence>
<evidence type="ECO:0000256" key="6">
    <source>
        <dbReference type="HAMAP-Rule" id="MF_01925"/>
    </source>
</evidence>
<dbReference type="SUPFAM" id="SSF51735">
    <property type="entry name" value="NAD(P)-binding Rossmann-fold domains"/>
    <property type="match status" value="1"/>
</dbReference>
<comment type="function">
    <text evidence="5 6">Catalyzes the reduction of 1-pyrroline-5-carboxylate (PCA) to L-proline.</text>
</comment>
<comment type="catalytic activity">
    <reaction evidence="6 9">
        <text>L-proline + NADP(+) = (S)-1-pyrroline-5-carboxylate + NADPH + 2 H(+)</text>
        <dbReference type="Rhea" id="RHEA:14109"/>
        <dbReference type="ChEBI" id="CHEBI:15378"/>
        <dbReference type="ChEBI" id="CHEBI:17388"/>
        <dbReference type="ChEBI" id="CHEBI:57783"/>
        <dbReference type="ChEBI" id="CHEBI:58349"/>
        <dbReference type="ChEBI" id="CHEBI:60039"/>
        <dbReference type="EC" id="1.5.1.2"/>
    </reaction>
</comment>
<keyword evidence="6 9" id="KW-0028">Amino-acid biosynthesis</keyword>
<evidence type="ECO:0000313" key="13">
    <source>
        <dbReference type="Proteomes" id="UP000639396"/>
    </source>
</evidence>
<name>A0A927GYI5_9BACL</name>
<evidence type="ECO:0000256" key="9">
    <source>
        <dbReference type="RuleBase" id="RU003903"/>
    </source>
</evidence>
<dbReference type="NCBIfam" id="TIGR00112">
    <property type="entry name" value="proC"/>
    <property type="match status" value="1"/>
</dbReference>
<gene>
    <name evidence="6 12" type="primary">proC</name>
    <name evidence="12" type="ORF">IDH45_04400</name>
</gene>
<sequence>MSHTPLQVNIGFIGAGSMAEAILRGLIAPGIADPDRVFALNRQNDERLAELRNKYGIRTTRMPEERDRLISEADILVLGMKPKDAAAGIADIRHLLHPGQLIVSLVAGFSIGAMERIVGGAQPIVRTMPNTSSTIGLGATGISFSSAVTAEQKETCLTLFRAIGEVTVIGEESFDILTGVSGSGPAYLYYVMEAMINAGVEGGLSEEAARLLTAQTVLGAAQMVKTTNEWPGELRRKVTSPNGTTQAAIEVLESGQVGDTVARAVKRAAERSREISDSLAEQAEQYGKQV</sequence>
<keyword evidence="4 6" id="KW-0560">Oxidoreductase</keyword>
<dbReference type="EMBL" id="JACXJA010000005">
    <property type="protein sequence ID" value="MBD2861228.1"/>
    <property type="molecule type" value="Genomic_DNA"/>
</dbReference>
<dbReference type="InterPro" id="IPR029036">
    <property type="entry name" value="P5CR_dimer"/>
</dbReference>
<dbReference type="EC" id="1.5.1.2" evidence="6 7"/>
<evidence type="ECO:0000259" key="10">
    <source>
        <dbReference type="Pfam" id="PF03807"/>
    </source>
</evidence>
<dbReference type="InterPro" id="IPR000304">
    <property type="entry name" value="Pyrroline-COOH_reductase"/>
</dbReference>
<reference evidence="12" key="1">
    <citation type="submission" date="2020-09" db="EMBL/GenBank/DDBJ databases">
        <title>A novel bacterium of genus Paenibacillus, isolated from South China Sea.</title>
        <authorList>
            <person name="Huang H."/>
            <person name="Mo K."/>
            <person name="Hu Y."/>
        </authorList>
    </citation>
    <scope>NUCLEOTIDE SEQUENCE</scope>
    <source>
        <strain evidence="12">IB182363</strain>
    </source>
</reference>
<keyword evidence="13" id="KW-1185">Reference proteome</keyword>
<evidence type="ECO:0000256" key="1">
    <source>
        <dbReference type="ARBA" id="ARBA00005525"/>
    </source>
</evidence>
<evidence type="ECO:0000256" key="2">
    <source>
        <dbReference type="ARBA" id="ARBA00022650"/>
    </source>
</evidence>